<dbReference type="GO" id="GO:0046872">
    <property type="term" value="F:metal ion binding"/>
    <property type="evidence" value="ECO:0007669"/>
    <property type="project" value="UniProtKB-KW"/>
</dbReference>
<dbReference type="PANTHER" id="PTHR43778">
    <property type="entry name" value="PYRUVATE CARBOXYLASE"/>
    <property type="match status" value="1"/>
</dbReference>
<dbReference type="SMART" id="SM00878">
    <property type="entry name" value="Biotin_carb_C"/>
    <property type="match status" value="1"/>
</dbReference>
<comment type="catalytic activity">
    <reaction evidence="16 17">
        <text>hydrogencarbonate + pyruvate + ATP = oxaloacetate + ADP + phosphate + H(+)</text>
        <dbReference type="Rhea" id="RHEA:20844"/>
        <dbReference type="ChEBI" id="CHEBI:15361"/>
        <dbReference type="ChEBI" id="CHEBI:15378"/>
        <dbReference type="ChEBI" id="CHEBI:16452"/>
        <dbReference type="ChEBI" id="CHEBI:17544"/>
        <dbReference type="ChEBI" id="CHEBI:30616"/>
        <dbReference type="ChEBI" id="CHEBI:43474"/>
        <dbReference type="ChEBI" id="CHEBI:456216"/>
        <dbReference type="EC" id="6.4.1.1"/>
    </reaction>
</comment>
<comment type="cofactor">
    <cofactor evidence="1">
        <name>Zn(2+)</name>
        <dbReference type="ChEBI" id="CHEBI:29105"/>
    </cofactor>
</comment>
<feature type="domain" description="Lipoyl-binding" evidence="22">
    <location>
        <begin position="1093"/>
        <end position="1168"/>
    </location>
</feature>
<dbReference type="InterPro" id="IPR000891">
    <property type="entry name" value="PYR_CT"/>
</dbReference>
<evidence type="ECO:0000256" key="9">
    <source>
        <dbReference type="ARBA" id="ARBA00022598"/>
    </source>
</evidence>
<evidence type="ECO:0000256" key="13">
    <source>
        <dbReference type="ARBA" id="ARBA00022840"/>
    </source>
</evidence>
<dbReference type="AlphaFoldDB" id="A0A8H2ZHY0"/>
<dbReference type="InterPro" id="IPR011761">
    <property type="entry name" value="ATP-grasp"/>
</dbReference>
<evidence type="ECO:0000256" key="15">
    <source>
        <dbReference type="ARBA" id="ARBA00023268"/>
    </source>
</evidence>
<dbReference type="PROSITE" id="PS50991">
    <property type="entry name" value="PYR_CT"/>
    <property type="match status" value="1"/>
</dbReference>
<keyword evidence="10 20" id="KW-0479">Metal-binding</keyword>
<dbReference type="FunFam" id="3.10.600.10:FF:000007">
    <property type="entry name" value="Pyruvate carboxylase"/>
    <property type="match status" value="1"/>
</dbReference>
<dbReference type="FunFam" id="3.30.470.20:FF:000012">
    <property type="entry name" value="Pyruvate carboxylase"/>
    <property type="match status" value="1"/>
</dbReference>
<dbReference type="PANTHER" id="PTHR43778:SF2">
    <property type="entry name" value="PYRUVATE CARBOXYLASE, MITOCHONDRIAL"/>
    <property type="match status" value="1"/>
</dbReference>
<dbReference type="Pfam" id="PF00682">
    <property type="entry name" value="HMGL-like"/>
    <property type="match status" value="1"/>
</dbReference>
<keyword evidence="11 17" id="KW-0547">Nucleotide-binding</keyword>
<dbReference type="FunFam" id="3.20.20.70:FF:000033">
    <property type="entry name" value="Pyruvate carboxylase"/>
    <property type="match status" value="1"/>
</dbReference>
<dbReference type="InterPro" id="IPR005479">
    <property type="entry name" value="CPAse_ATP-bd"/>
</dbReference>
<keyword evidence="12" id="KW-0862">Zinc</keyword>
<name>A0A8H2ZHY0_9SACH</name>
<dbReference type="Pfam" id="PF00364">
    <property type="entry name" value="Biotin_lipoyl"/>
    <property type="match status" value="1"/>
</dbReference>
<feature type="binding site" description="via carbamate group" evidence="20">
    <location>
        <position position="733"/>
    </location>
    <ligand>
        <name>Mn(2+)</name>
        <dbReference type="ChEBI" id="CHEBI:29035"/>
    </ligand>
</feature>
<dbReference type="GO" id="GO:0006094">
    <property type="term" value="P:gluconeogenesis"/>
    <property type="evidence" value="ECO:0007669"/>
    <property type="project" value="UniProtKB-UniPathway"/>
</dbReference>
<dbReference type="NCBIfam" id="NF009554">
    <property type="entry name" value="PRK12999.1"/>
    <property type="match status" value="1"/>
</dbReference>
<dbReference type="PROSITE" id="PS50979">
    <property type="entry name" value="BC"/>
    <property type="match status" value="1"/>
</dbReference>
<feature type="modified residue" description="N6-biotinyllysine" evidence="21">
    <location>
        <position position="1134"/>
    </location>
</feature>
<dbReference type="GO" id="GO:0005524">
    <property type="term" value="F:ATP binding"/>
    <property type="evidence" value="ECO:0007669"/>
    <property type="project" value="UniProtKB-UniRule"/>
</dbReference>
<evidence type="ECO:0000256" key="6">
    <source>
        <dbReference type="ARBA" id="ARBA00013057"/>
    </source>
</evidence>
<evidence type="ECO:0000256" key="1">
    <source>
        <dbReference type="ARBA" id="ARBA00001947"/>
    </source>
</evidence>
<comment type="function">
    <text evidence="17">Catalyzes a 2-step reaction, involving the ATP-dependent carboxylation of the covalently attached biotin in the first step and the transfer of the carboxyl group to pyruvate in the second.</text>
</comment>
<dbReference type="FunFam" id="3.30.1490.20:FF:000018">
    <property type="entry name" value="Biotin carboxylase"/>
    <property type="match status" value="1"/>
</dbReference>
<protein>
    <recommendedName>
        <fullName evidence="6 17">Pyruvate carboxylase</fullName>
        <ecNumber evidence="6 17">6.4.1.1</ecNumber>
    </recommendedName>
</protein>
<evidence type="ECO:0000256" key="12">
    <source>
        <dbReference type="ARBA" id="ARBA00022833"/>
    </source>
</evidence>
<reference evidence="26 27" key="1">
    <citation type="submission" date="2020-05" db="EMBL/GenBank/DDBJ databases">
        <authorList>
            <person name="Casaregola S."/>
            <person name="Devillers H."/>
            <person name="Grondin C."/>
        </authorList>
    </citation>
    <scope>NUCLEOTIDE SEQUENCE [LARGE SCALE GENOMIC DNA]</scope>
    <source>
        <strain evidence="26 27">CLIB 1767</strain>
    </source>
</reference>
<comment type="cofactor">
    <cofactor evidence="2 17">
        <name>biotin</name>
        <dbReference type="ChEBI" id="CHEBI:57586"/>
    </cofactor>
</comment>
<dbReference type="InterPro" id="IPR011054">
    <property type="entry name" value="Rudment_hybrid_motif"/>
</dbReference>
<comment type="subcellular location">
    <subcellularLocation>
        <location evidence="4">Cytoplasm</location>
    </subcellularLocation>
</comment>
<feature type="binding site" evidence="20">
    <location>
        <position position="765"/>
    </location>
    <ligand>
        <name>Mn(2+)</name>
        <dbReference type="ChEBI" id="CHEBI:29035"/>
    </ligand>
</feature>
<keyword evidence="15" id="KW-0511">Multifunctional enzyme</keyword>
<dbReference type="InterPro" id="IPR011764">
    <property type="entry name" value="Biotin_carboxylation_dom"/>
</dbReference>
<feature type="domain" description="ATP-grasp" evidence="23">
    <location>
        <begin position="140"/>
        <end position="337"/>
    </location>
</feature>
<evidence type="ECO:0000256" key="4">
    <source>
        <dbReference type="ARBA" id="ARBA00004496"/>
    </source>
</evidence>
<evidence type="ECO:0000256" key="19">
    <source>
        <dbReference type="PIRSR" id="PIRSR001594-2"/>
    </source>
</evidence>
<feature type="modified residue" description="N6-carboxylysine" evidence="21">
    <location>
        <position position="733"/>
    </location>
</feature>
<dbReference type="InterPro" id="IPR005481">
    <property type="entry name" value="BC-like_N"/>
</dbReference>
<keyword evidence="8" id="KW-0963">Cytoplasm</keyword>
<dbReference type="SUPFAM" id="SSF52440">
    <property type="entry name" value="PreATP-grasp domain"/>
    <property type="match status" value="1"/>
</dbReference>
<keyword evidence="26" id="KW-0670">Pyruvate</keyword>
<dbReference type="GO" id="GO:0004736">
    <property type="term" value="F:pyruvate carboxylase activity"/>
    <property type="evidence" value="ECO:0007669"/>
    <property type="project" value="UniProtKB-EC"/>
</dbReference>
<dbReference type="Pfam" id="PF02785">
    <property type="entry name" value="Biotin_carb_C"/>
    <property type="match status" value="1"/>
</dbReference>
<comment type="caution">
    <text evidence="26">The sequence shown here is derived from an EMBL/GenBank/DDBJ whole genome shotgun (WGS) entry which is preliminary data.</text>
</comment>
<feature type="binding site" evidence="19">
    <location>
        <position position="220"/>
    </location>
    <ligand>
        <name>ATP</name>
        <dbReference type="ChEBI" id="CHEBI:30616"/>
    </ligand>
</feature>
<comment type="function">
    <text evidence="3">Pyruvate carboxylase catalyzes a 2-step reaction, involving the ATP-dependent carboxylation of the covalently attached biotin in the first step and the transfer of the carboxyl group to pyruvate in the second.</text>
</comment>
<evidence type="ECO:0000259" key="23">
    <source>
        <dbReference type="PROSITE" id="PS50975"/>
    </source>
</evidence>
<dbReference type="Gene3D" id="3.30.470.20">
    <property type="entry name" value="ATP-grasp fold, B domain"/>
    <property type="match status" value="1"/>
</dbReference>
<evidence type="ECO:0000256" key="3">
    <source>
        <dbReference type="ARBA" id="ARBA00002380"/>
    </source>
</evidence>
<dbReference type="PROSITE" id="PS50968">
    <property type="entry name" value="BIOTINYL_LIPOYL"/>
    <property type="match status" value="1"/>
</dbReference>
<evidence type="ECO:0000256" key="16">
    <source>
        <dbReference type="ARBA" id="ARBA00049382"/>
    </source>
</evidence>
<dbReference type="SUPFAM" id="SSF89000">
    <property type="entry name" value="post-HMGL domain-like"/>
    <property type="match status" value="1"/>
</dbReference>
<dbReference type="Gene3D" id="3.10.600.10">
    <property type="entry name" value="pyruvate carboxylase f1077a mutant domain"/>
    <property type="match status" value="1"/>
</dbReference>
<dbReference type="EMBL" id="CAEFZW010000004">
    <property type="protein sequence ID" value="CAB4254403.1"/>
    <property type="molecule type" value="Genomic_DNA"/>
</dbReference>
<feature type="binding site" evidence="19">
    <location>
        <position position="255"/>
    </location>
    <ligand>
        <name>ATP</name>
        <dbReference type="ChEBI" id="CHEBI:30616"/>
    </ligand>
</feature>
<dbReference type="InterPro" id="IPR013785">
    <property type="entry name" value="Aldolase_TIM"/>
</dbReference>
<dbReference type="OrthoDB" id="196847at2759"/>
<proteinExistence type="predicted"/>
<evidence type="ECO:0000313" key="26">
    <source>
        <dbReference type="EMBL" id="CAB4254403.1"/>
    </source>
</evidence>
<evidence type="ECO:0000259" key="25">
    <source>
        <dbReference type="PROSITE" id="PS50991"/>
    </source>
</evidence>
<evidence type="ECO:0000256" key="8">
    <source>
        <dbReference type="ARBA" id="ARBA00022490"/>
    </source>
</evidence>
<dbReference type="Gene3D" id="2.40.50.100">
    <property type="match status" value="1"/>
</dbReference>
<sequence length="1177" mass="129263">MASKNLQGLRDNFSLLGEKNKVLVANRGEIPIRIFRSAHELSMRTVAIYSHEDRLATHRLKADEAYVIGEKGEYTPVGAYLAIDEIINIAKKHKVDFIHPGYGFLSENSEFAAKVAQAGITWIGPPSTVIDSVGDKVSARNLAGKADVPVVPGTPGPIESVEEAMDFVKQYGYPVIIKAAFGGGGRGMRVVREGDDIADAFQRATSEAKTAFGNGTCFVERFLNKPKHIEVQLLADNYGNVVHLFERDCSVQRRHQKVVEVAPAKTLPIDVRNAILTDAVKLAKVAGYRNAGTAEFLVDDQNRHYFIEINPRIQVEHTITEEITGIDVVAAQIQIAAGASLPQLGLLQDKITTRGFAIQCRITTEDPSKNFQPDTGRLEVYRSSGGNGVRLDGGNAYAGAVISPHYDSMLVKCTCSGSTYEIVRRKMIRSLIEFRIRGVKTNIPFLLTLLTHPVFISGDYWTTYIDDTPQLFQMVASQNRAQKLLHYLADLAVNGSSIKGQIGLPKLKKNPDVPHIHDSEGNIINVSTAPPSGWRQVLLEEGPEEFAKQVRNFNGTLLMDTTWRDAHQSLLATRVRTVDLAAIAPTTAHALSGAFALECWGGATFDVAMRFLHEDPWERLKTLRKLVPNIPFQMLLRGANGVAYSSLPDNAIDHFVKQAKDNGVDIFRVFDALNDLEQLKVGVDAVKKAGGVVEATICYSGDMLQPGKKYNLDYYLEITDKIVAMGTHILGIKDMAGTLKPAAAKLLIGSLRAKYPNLPIHVHSHDSAGTAVASMAQCALAGADVVDVAINSMSGMTSQASINALLASLDGLIDTGVTEQNARELDAYWAEMRLLYSCFEADLKGPDPEVYEHEIPGGQLTNLLFQAQQLGLGEQWAETKRAYREANHLLGDIVKVTPTSKVVGDLAQFMVSNKLTSDDVKRLANTLDFPDSIMDFFEGLIGQPYGGFPEPLRSDVLRNKRRKLTTRPGLELAPFDLASIKEDLETRFGDITECDVASYNMYPKVYEDFQKMREKYGDLSVLPTKNFLAPAVIDEEIEVTIEQGKTLIMKLQAIGDLNKETGTREVYFELNGELRKIRVSDNSQQIQTISKPKADNHDPLQIGAPMAGVIVEVKVHKGSLVKKGQPVAVLSAMKMEMVISSSADGLVKEVLINNDENVEASDLLVVLEEEVPAEKKD</sequence>
<keyword evidence="9 17" id="KW-0436">Ligase</keyword>
<keyword evidence="13 17" id="KW-0067">ATP-binding</keyword>
<dbReference type="PROSITE" id="PS50975">
    <property type="entry name" value="ATP_GRASP"/>
    <property type="match status" value="1"/>
</dbReference>
<dbReference type="SUPFAM" id="SSF51230">
    <property type="entry name" value="Single hybrid motif"/>
    <property type="match status" value="1"/>
</dbReference>
<evidence type="ECO:0000259" key="24">
    <source>
        <dbReference type="PROSITE" id="PS50979"/>
    </source>
</evidence>
<dbReference type="CDD" id="cd07937">
    <property type="entry name" value="DRE_TIM_PC_TC_5S"/>
    <property type="match status" value="1"/>
</dbReference>
<dbReference type="UniPathway" id="UPA00138"/>
<organism evidence="26 27">
    <name type="scientific">Maudiozyma barnettii</name>
    <dbReference type="NCBI Taxonomy" id="61262"/>
    <lineage>
        <taxon>Eukaryota</taxon>
        <taxon>Fungi</taxon>
        <taxon>Dikarya</taxon>
        <taxon>Ascomycota</taxon>
        <taxon>Saccharomycotina</taxon>
        <taxon>Saccharomycetes</taxon>
        <taxon>Saccharomycetales</taxon>
        <taxon>Saccharomycetaceae</taxon>
        <taxon>Maudiozyma</taxon>
    </lineage>
</organism>
<keyword evidence="7" id="KW-0312">Gluconeogenesis</keyword>
<evidence type="ECO:0000313" key="27">
    <source>
        <dbReference type="Proteomes" id="UP000644660"/>
    </source>
</evidence>
<evidence type="ECO:0000259" key="22">
    <source>
        <dbReference type="PROSITE" id="PS50968"/>
    </source>
</evidence>
<feature type="binding site" evidence="19">
    <location>
        <position position="637"/>
    </location>
    <ligand>
        <name>substrate</name>
    </ligand>
</feature>
<feature type="active site" evidence="18">
    <location>
        <position position="312"/>
    </location>
</feature>
<dbReference type="InterPro" id="IPR011053">
    <property type="entry name" value="Single_hybrid_motif"/>
</dbReference>
<evidence type="ECO:0000256" key="10">
    <source>
        <dbReference type="ARBA" id="ARBA00022723"/>
    </source>
</evidence>
<feature type="binding site" evidence="20">
    <location>
        <position position="565"/>
    </location>
    <ligand>
        <name>Mn(2+)</name>
        <dbReference type="ChEBI" id="CHEBI:29035"/>
    </ligand>
</feature>
<feature type="domain" description="Biotin carboxylation" evidence="24">
    <location>
        <begin position="18"/>
        <end position="470"/>
    </location>
</feature>
<evidence type="ECO:0000256" key="2">
    <source>
        <dbReference type="ARBA" id="ARBA00001953"/>
    </source>
</evidence>
<evidence type="ECO:0000256" key="7">
    <source>
        <dbReference type="ARBA" id="ARBA00022432"/>
    </source>
</evidence>
<comment type="pathway">
    <text evidence="5">Carbohydrate biosynthesis; gluconeogenesis.</text>
</comment>
<feature type="binding site" evidence="19">
    <location>
        <position position="136"/>
    </location>
    <ligand>
        <name>ATP</name>
        <dbReference type="ChEBI" id="CHEBI:30616"/>
    </ligand>
</feature>
<dbReference type="FunFam" id="2.40.50.100:FF:000003">
    <property type="entry name" value="Acetyl-CoA carboxylase biotin carboxyl carrier protein"/>
    <property type="match status" value="1"/>
</dbReference>
<dbReference type="EC" id="6.4.1.1" evidence="6 17"/>
<dbReference type="Pfam" id="PF00289">
    <property type="entry name" value="Biotin_carb_N"/>
    <property type="match status" value="1"/>
</dbReference>
<dbReference type="PROSITE" id="PS00188">
    <property type="entry name" value="BIOTIN"/>
    <property type="match status" value="1"/>
</dbReference>
<evidence type="ECO:0000256" key="17">
    <source>
        <dbReference type="PIRNR" id="PIRNR001594"/>
    </source>
</evidence>
<dbReference type="InterPro" id="IPR055268">
    <property type="entry name" value="PCB-like"/>
</dbReference>
<dbReference type="RefSeq" id="XP_041406247.1">
    <property type="nucleotide sequence ID" value="XM_041550313.1"/>
</dbReference>
<evidence type="ECO:0000256" key="20">
    <source>
        <dbReference type="PIRSR" id="PIRSR001594-3"/>
    </source>
</evidence>
<dbReference type="PIRSF" id="PIRSF001594">
    <property type="entry name" value="Pyruv_carbox"/>
    <property type="match status" value="1"/>
</dbReference>
<dbReference type="SUPFAM" id="SSF51246">
    <property type="entry name" value="Rudiment single hybrid motif"/>
    <property type="match status" value="1"/>
</dbReference>
<keyword evidence="27" id="KW-1185">Reference proteome</keyword>
<dbReference type="InterPro" id="IPR005930">
    <property type="entry name" value="Pyruv_COase"/>
</dbReference>
<dbReference type="CDD" id="cd06850">
    <property type="entry name" value="biotinyl_domain"/>
    <property type="match status" value="1"/>
</dbReference>
<accession>A0A8H2ZHY0</accession>
<feature type="binding site" evidence="20">
    <location>
        <position position="763"/>
    </location>
    <ligand>
        <name>Mn(2+)</name>
        <dbReference type="ChEBI" id="CHEBI:29035"/>
    </ligand>
</feature>
<dbReference type="SUPFAM" id="SSF56059">
    <property type="entry name" value="Glutathione synthetase ATP-binding domain-like"/>
    <property type="match status" value="1"/>
</dbReference>
<keyword evidence="14 17" id="KW-0092">Biotin</keyword>
<gene>
    <name evidence="26" type="ORF">KABA2_04S05478</name>
</gene>
<dbReference type="InterPro" id="IPR000089">
    <property type="entry name" value="Biotin_lipoyl"/>
</dbReference>
<dbReference type="PROSITE" id="PS00866">
    <property type="entry name" value="CPSASE_1"/>
    <property type="match status" value="1"/>
</dbReference>
<dbReference type="NCBIfam" id="TIGR01235">
    <property type="entry name" value="pyruv_carbox"/>
    <property type="match status" value="1"/>
</dbReference>
<dbReference type="Pfam" id="PF02786">
    <property type="entry name" value="CPSase_L_D2"/>
    <property type="match status" value="1"/>
</dbReference>
<evidence type="ECO:0000256" key="11">
    <source>
        <dbReference type="ARBA" id="ARBA00022741"/>
    </source>
</evidence>
<dbReference type="Gene3D" id="3.20.20.70">
    <property type="entry name" value="Aldolase class I"/>
    <property type="match status" value="1"/>
</dbReference>
<evidence type="ECO:0000256" key="5">
    <source>
        <dbReference type="ARBA" id="ARBA00004742"/>
    </source>
</evidence>
<dbReference type="Proteomes" id="UP000644660">
    <property type="component" value="Unassembled WGS sequence"/>
</dbReference>
<feature type="domain" description="Pyruvate carboxyltransferase" evidence="25">
    <location>
        <begin position="556"/>
        <end position="823"/>
    </location>
</feature>
<dbReference type="Pfam" id="PF02436">
    <property type="entry name" value="PYC_OADA"/>
    <property type="match status" value="1"/>
</dbReference>
<dbReference type="NCBIfam" id="NF006761">
    <property type="entry name" value="PRK09282.1"/>
    <property type="match status" value="1"/>
</dbReference>
<dbReference type="PROSITE" id="PS00867">
    <property type="entry name" value="CPSASE_2"/>
    <property type="match status" value="1"/>
</dbReference>
<evidence type="ECO:0000256" key="14">
    <source>
        <dbReference type="ARBA" id="ARBA00023267"/>
    </source>
</evidence>
<evidence type="ECO:0000256" key="21">
    <source>
        <dbReference type="PIRSR" id="PIRSR001594-4"/>
    </source>
</evidence>
<dbReference type="SUPFAM" id="SSF51569">
    <property type="entry name" value="Aldolase"/>
    <property type="match status" value="1"/>
</dbReference>
<dbReference type="InterPro" id="IPR005482">
    <property type="entry name" value="Biotin_COase_C"/>
</dbReference>
<dbReference type="GeneID" id="64857396"/>
<feature type="binding site" evidence="19">
    <location>
        <position position="897"/>
    </location>
    <ligand>
        <name>substrate</name>
    </ligand>
</feature>
<dbReference type="InterPro" id="IPR001882">
    <property type="entry name" value="Biotin_BS"/>
</dbReference>
<dbReference type="InterPro" id="IPR016185">
    <property type="entry name" value="PreATP-grasp_dom_sf"/>
</dbReference>
<dbReference type="GO" id="GO:0005737">
    <property type="term" value="C:cytoplasm"/>
    <property type="evidence" value="ECO:0007669"/>
    <property type="project" value="UniProtKB-SubCell"/>
</dbReference>
<dbReference type="FunFam" id="3.40.50.20:FF:000010">
    <property type="entry name" value="Propionyl-CoA carboxylase subunit alpha"/>
    <property type="match status" value="1"/>
</dbReference>
<dbReference type="InterPro" id="IPR003379">
    <property type="entry name" value="Carboxylase_cons_dom"/>
</dbReference>
<evidence type="ECO:0000256" key="18">
    <source>
        <dbReference type="PIRSR" id="PIRSR001594-1"/>
    </source>
</evidence>